<dbReference type="EMBL" id="JAGIYQ010000004">
    <property type="protein sequence ID" value="MBP0725173.1"/>
    <property type="molecule type" value="Genomic_DNA"/>
</dbReference>
<dbReference type="Gene3D" id="3.30.110.40">
    <property type="entry name" value="TusA-like domain"/>
    <property type="match status" value="1"/>
</dbReference>
<dbReference type="Pfam" id="PF00581">
    <property type="entry name" value="Rhodanese"/>
    <property type="match status" value="1"/>
</dbReference>
<gene>
    <name evidence="2" type="ORF">J5Y03_08200</name>
</gene>
<dbReference type="PANTHER" id="PTHR43031:SF17">
    <property type="entry name" value="SULFURTRANSFERASE YTWF-RELATED"/>
    <property type="match status" value="1"/>
</dbReference>
<evidence type="ECO:0000313" key="3">
    <source>
        <dbReference type="Proteomes" id="UP000682134"/>
    </source>
</evidence>
<dbReference type="Proteomes" id="UP000682134">
    <property type="component" value="Unassembled WGS sequence"/>
</dbReference>
<dbReference type="InterPro" id="IPR001455">
    <property type="entry name" value="TusA-like"/>
</dbReference>
<accession>A0A940NUN2</accession>
<dbReference type="InterPro" id="IPR036868">
    <property type="entry name" value="TusA-like_sf"/>
</dbReference>
<comment type="caution">
    <text evidence="2">The sequence shown here is derived from an EMBL/GenBank/DDBJ whole genome shotgun (WGS) entry which is preliminary data.</text>
</comment>
<dbReference type="AlphaFoldDB" id="A0A940NUN2"/>
<dbReference type="RefSeq" id="WP_209404438.1">
    <property type="nucleotide sequence ID" value="NZ_JAGIYQ010000004.1"/>
</dbReference>
<dbReference type="PANTHER" id="PTHR43031">
    <property type="entry name" value="FAD-DEPENDENT OXIDOREDUCTASE"/>
    <property type="match status" value="1"/>
</dbReference>
<keyword evidence="3" id="KW-1185">Reference proteome</keyword>
<dbReference type="CDD" id="cd00291">
    <property type="entry name" value="SirA_YedF_YeeD"/>
    <property type="match status" value="1"/>
</dbReference>
<proteinExistence type="predicted"/>
<dbReference type="InterPro" id="IPR050229">
    <property type="entry name" value="GlpE_sulfurtransferase"/>
</dbReference>
<protein>
    <submittedName>
        <fullName evidence="2">Sulfurtransferase TusA family protein</fullName>
    </submittedName>
</protein>
<evidence type="ECO:0000313" key="2">
    <source>
        <dbReference type="EMBL" id="MBP0725173.1"/>
    </source>
</evidence>
<dbReference type="PROSITE" id="PS01148">
    <property type="entry name" value="UPF0033"/>
    <property type="match status" value="1"/>
</dbReference>
<feature type="domain" description="Rhodanese" evidence="1">
    <location>
        <begin position="103"/>
        <end position="187"/>
    </location>
</feature>
<dbReference type="SUPFAM" id="SSF52821">
    <property type="entry name" value="Rhodanese/Cell cycle control phosphatase"/>
    <property type="match status" value="1"/>
</dbReference>
<dbReference type="PROSITE" id="PS50206">
    <property type="entry name" value="RHODANESE_3"/>
    <property type="match status" value="1"/>
</dbReference>
<organism evidence="2 3">
    <name type="scientific">Gottfriedia endophytica</name>
    <dbReference type="NCBI Taxonomy" id="2820819"/>
    <lineage>
        <taxon>Bacteria</taxon>
        <taxon>Bacillati</taxon>
        <taxon>Bacillota</taxon>
        <taxon>Bacilli</taxon>
        <taxon>Bacillales</taxon>
        <taxon>Bacillaceae</taxon>
        <taxon>Gottfriedia</taxon>
    </lineage>
</organism>
<dbReference type="InterPro" id="IPR036873">
    <property type="entry name" value="Rhodanese-like_dom_sf"/>
</dbReference>
<dbReference type="CDD" id="cd00158">
    <property type="entry name" value="RHOD"/>
    <property type="match status" value="1"/>
</dbReference>
<dbReference type="SMART" id="SM00450">
    <property type="entry name" value="RHOD"/>
    <property type="match status" value="1"/>
</dbReference>
<dbReference type="Gene3D" id="3.40.250.10">
    <property type="entry name" value="Rhodanese-like domain"/>
    <property type="match status" value="1"/>
</dbReference>
<evidence type="ECO:0000259" key="1">
    <source>
        <dbReference type="PROSITE" id="PS50206"/>
    </source>
</evidence>
<reference evidence="2" key="1">
    <citation type="submission" date="2021-04" db="EMBL/GenBank/DDBJ databases">
        <title>Genome seq and assembly of Bacillus sp.</title>
        <authorList>
            <person name="Chhetri G."/>
        </authorList>
    </citation>
    <scope>NUCLEOTIDE SEQUENCE</scope>
    <source>
        <strain evidence="2">RG28</strain>
    </source>
</reference>
<dbReference type="Pfam" id="PF01206">
    <property type="entry name" value="TusA"/>
    <property type="match status" value="1"/>
</dbReference>
<dbReference type="SUPFAM" id="SSF64307">
    <property type="entry name" value="SirA-like"/>
    <property type="match status" value="1"/>
</dbReference>
<dbReference type="InterPro" id="IPR001763">
    <property type="entry name" value="Rhodanese-like_dom"/>
</dbReference>
<name>A0A940NUN2_9BACI</name>
<sequence length="191" mass="21134">METIKSHVQLDAKGLACPMPIVKTKKVMNGIEAGQVLEVQATDIGSKADLKAWAESTGHQYLGYVEEEGVLKHYLRKSSSDQTIELNYSNVISNEELENKLHSNEKVVVLDVREEAEYAFHHITNAISIPLGELEERLSELNKEDEIYVVCRSGNRSDLAAQKMVANGFNKVVNVVPGMGQWSGETTGFKG</sequence>